<evidence type="ECO:0000256" key="1">
    <source>
        <dbReference type="ARBA" id="ARBA00004141"/>
    </source>
</evidence>
<proteinExistence type="predicted"/>
<feature type="transmembrane region" description="Helical" evidence="5">
    <location>
        <begin position="88"/>
        <end position="107"/>
    </location>
</feature>
<evidence type="ECO:0008006" key="8">
    <source>
        <dbReference type="Google" id="ProtNLM"/>
    </source>
</evidence>
<gene>
    <name evidence="6" type="ORF">Afil01_04710</name>
</gene>
<evidence type="ECO:0000313" key="7">
    <source>
        <dbReference type="Proteomes" id="UP001165079"/>
    </source>
</evidence>
<keyword evidence="3 5" id="KW-1133">Transmembrane helix</keyword>
<dbReference type="GO" id="GO:0016020">
    <property type="term" value="C:membrane"/>
    <property type="evidence" value="ECO:0007669"/>
    <property type="project" value="UniProtKB-SubCell"/>
</dbReference>
<evidence type="ECO:0000313" key="6">
    <source>
        <dbReference type="EMBL" id="GLZ75664.1"/>
    </source>
</evidence>
<dbReference type="AlphaFoldDB" id="A0A9W6W6K8"/>
<feature type="transmembrane region" description="Helical" evidence="5">
    <location>
        <begin position="113"/>
        <end position="130"/>
    </location>
</feature>
<keyword evidence="7" id="KW-1185">Reference proteome</keyword>
<dbReference type="EMBL" id="BSTX01000001">
    <property type="protein sequence ID" value="GLZ75664.1"/>
    <property type="molecule type" value="Genomic_DNA"/>
</dbReference>
<dbReference type="Proteomes" id="UP001165079">
    <property type="component" value="Unassembled WGS sequence"/>
</dbReference>
<evidence type="ECO:0000256" key="4">
    <source>
        <dbReference type="ARBA" id="ARBA00023136"/>
    </source>
</evidence>
<sequence>MNPTTVTPIPLRSRVQPFIRPAVFWLLSLPVLVESVVGAWWDLDRVDYVVETFQHLGYPLYFLTIMGVAKLLAVAVLLLPRLPRLKEWAYAGLLFVYGGASVSHLAVGDEAPAVISPLGFAALTVAAWALRTARPAR</sequence>
<evidence type="ECO:0000256" key="5">
    <source>
        <dbReference type="SAM" id="Phobius"/>
    </source>
</evidence>
<feature type="transmembrane region" description="Helical" evidence="5">
    <location>
        <begin position="22"/>
        <end position="41"/>
    </location>
</feature>
<dbReference type="RefSeq" id="WP_285660900.1">
    <property type="nucleotide sequence ID" value="NZ_BSTX01000001.1"/>
</dbReference>
<keyword evidence="4 5" id="KW-0472">Membrane</keyword>
<reference evidence="6" key="1">
    <citation type="submission" date="2023-03" db="EMBL/GenBank/DDBJ databases">
        <title>Actinorhabdospora filicis NBRC 111898.</title>
        <authorList>
            <person name="Ichikawa N."/>
            <person name="Sato H."/>
            <person name="Tonouchi N."/>
        </authorList>
    </citation>
    <scope>NUCLEOTIDE SEQUENCE</scope>
    <source>
        <strain evidence="6">NBRC 111898</strain>
    </source>
</reference>
<evidence type="ECO:0000256" key="2">
    <source>
        <dbReference type="ARBA" id="ARBA00022692"/>
    </source>
</evidence>
<evidence type="ECO:0000256" key="3">
    <source>
        <dbReference type="ARBA" id="ARBA00022989"/>
    </source>
</evidence>
<name>A0A9W6W6K8_9ACTN</name>
<dbReference type="InterPro" id="IPR016944">
    <property type="entry name" value="UCP030066"/>
</dbReference>
<feature type="transmembrane region" description="Helical" evidence="5">
    <location>
        <begin position="61"/>
        <end position="79"/>
    </location>
</feature>
<accession>A0A9W6W6K8</accession>
<dbReference type="InterPro" id="IPR032808">
    <property type="entry name" value="DoxX"/>
</dbReference>
<dbReference type="PIRSF" id="PIRSF030066">
    <property type="entry name" value="UCP030066"/>
    <property type="match status" value="1"/>
</dbReference>
<organism evidence="6 7">
    <name type="scientific">Actinorhabdospora filicis</name>
    <dbReference type="NCBI Taxonomy" id="1785913"/>
    <lineage>
        <taxon>Bacteria</taxon>
        <taxon>Bacillati</taxon>
        <taxon>Actinomycetota</taxon>
        <taxon>Actinomycetes</taxon>
        <taxon>Micromonosporales</taxon>
        <taxon>Micromonosporaceae</taxon>
        <taxon>Actinorhabdospora</taxon>
    </lineage>
</organism>
<comment type="caution">
    <text evidence="6">The sequence shown here is derived from an EMBL/GenBank/DDBJ whole genome shotgun (WGS) entry which is preliminary data.</text>
</comment>
<dbReference type="Pfam" id="PF13564">
    <property type="entry name" value="DoxX_2"/>
    <property type="match status" value="1"/>
</dbReference>
<comment type="subcellular location">
    <subcellularLocation>
        <location evidence="1">Membrane</location>
        <topology evidence="1">Multi-pass membrane protein</topology>
    </subcellularLocation>
</comment>
<keyword evidence="2 5" id="KW-0812">Transmembrane</keyword>
<protein>
    <recommendedName>
        <fullName evidence="8">DoxX family protein</fullName>
    </recommendedName>
</protein>